<feature type="transmembrane region" description="Helical" evidence="1">
    <location>
        <begin position="68"/>
        <end position="91"/>
    </location>
</feature>
<proteinExistence type="predicted"/>
<comment type="caution">
    <text evidence="2">The sequence shown here is derived from an EMBL/GenBank/DDBJ whole genome shotgun (WGS) entry which is preliminary data.</text>
</comment>
<organism evidence="2 3">
    <name type="scientific">Ewingella americana (strain ATCC 33852 / DSM 4580 / CCUG 14506 / JCM 5911 / LMG 7869 / NCTC 12157 / CDC 1468-78)</name>
    <dbReference type="NCBI Taxonomy" id="910964"/>
    <lineage>
        <taxon>Bacteria</taxon>
        <taxon>Pseudomonadati</taxon>
        <taxon>Pseudomonadota</taxon>
        <taxon>Gammaproteobacteria</taxon>
        <taxon>Enterobacterales</taxon>
        <taxon>Yersiniaceae</taxon>
        <taxon>Ewingella</taxon>
    </lineage>
</organism>
<sequence>MHMIEWWGFFALTIMDFATALIIFLCSLNERMLQQPAWYKISLIAAAFGFASQGALNLPYLIHGIQLYAHAFPIWILKDVGIAMVACHYFWQIIRDKQKLRLRFPSAERNKLRKEKNLKD</sequence>
<name>A0A085G3H7_EWIA3</name>
<dbReference type="STRING" id="910964.GEAM_3881"/>
<keyword evidence="1" id="KW-0472">Membrane</keyword>
<protein>
    <submittedName>
        <fullName evidence="2">Uncharacterized protein</fullName>
    </submittedName>
</protein>
<evidence type="ECO:0000256" key="1">
    <source>
        <dbReference type="SAM" id="Phobius"/>
    </source>
</evidence>
<keyword evidence="1" id="KW-1133">Transmembrane helix</keyword>
<gene>
    <name evidence="2" type="ORF">GEAM_3881</name>
</gene>
<dbReference type="Proteomes" id="UP000028640">
    <property type="component" value="Unassembled WGS sequence"/>
</dbReference>
<evidence type="ECO:0000313" key="2">
    <source>
        <dbReference type="EMBL" id="KFC78272.1"/>
    </source>
</evidence>
<keyword evidence="1" id="KW-0812">Transmembrane</keyword>
<reference evidence="2 3" key="1">
    <citation type="submission" date="2014-05" db="EMBL/GenBank/DDBJ databases">
        <title>ATOL: Assembling a taxonomically balanced genome-scale reconstruction of the evolutionary history of the Enterobacteriaceae.</title>
        <authorList>
            <person name="Plunkett G.III."/>
            <person name="Neeno-Eckwall E.C."/>
            <person name="Glasner J.D."/>
            <person name="Perna N.T."/>
        </authorList>
    </citation>
    <scope>NUCLEOTIDE SEQUENCE [LARGE SCALE GENOMIC DNA]</scope>
    <source>
        <strain evidence="2 3">ATCC 33852</strain>
    </source>
</reference>
<evidence type="ECO:0000313" key="3">
    <source>
        <dbReference type="Proteomes" id="UP000028640"/>
    </source>
</evidence>
<feature type="transmembrane region" description="Helical" evidence="1">
    <location>
        <begin position="37"/>
        <end position="56"/>
    </location>
</feature>
<dbReference type="EMBL" id="JMPJ01000069">
    <property type="protein sequence ID" value="KFC78272.1"/>
    <property type="molecule type" value="Genomic_DNA"/>
</dbReference>
<accession>A0A085G3H7</accession>
<dbReference type="AlphaFoldDB" id="A0A085G3H7"/>
<keyword evidence="3" id="KW-1185">Reference proteome</keyword>
<dbReference type="eggNOG" id="ENOG5033CNJ">
    <property type="taxonomic scope" value="Bacteria"/>
</dbReference>
<feature type="transmembrane region" description="Helical" evidence="1">
    <location>
        <begin position="6"/>
        <end position="25"/>
    </location>
</feature>